<dbReference type="Proteomes" id="UP000789831">
    <property type="component" value="Unassembled WGS sequence"/>
</dbReference>
<dbReference type="OrthoDB" id="566238at2759"/>
<dbReference type="PANTHER" id="PTHR44086">
    <property type="entry name" value="THIOSULFATE SULFURTRANSFERASE RDL2, MITOCHONDRIAL-RELATED"/>
    <property type="match status" value="1"/>
</dbReference>
<dbReference type="SMART" id="SM00450">
    <property type="entry name" value="RHOD"/>
    <property type="match status" value="1"/>
</dbReference>
<name>A0A9N9AUQ5_9GLOM</name>
<evidence type="ECO:0000259" key="1">
    <source>
        <dbReference type="PROSITE" id="PS50206"/>
    </source>
</evidence>
<dbReference type="CDD" id="cd00158">
    <property type="entry name" value="RHOD"/>
    <property type="match status" value="1"/>
</dbReference>
<evidence type="ECO:0000313" key="3">
    <source>
        <dbReference type="Proteomes" id="UP000789831"/>
    </source>
</evidence>
<dbReference type="SUPFAM" id="SSF52821">
    <property type="entry name" value="Rhodanese/Cell cycle control phosphatase"/>
    <property type="match status" value="1"/>
</dbReference>
<dbReference type="EMBL" id="CAJVPL010000956">
    <property type="protein sequence ID" value="CAG8543197.1"/>
    <property type="molecule type" value="Genomic_DNA"/>
</dbReference>
<dbReference type="Pfam" id="PF00581">
    <property type="entry name" value="Rhodanese"/>
    <property type="match status" value="1"/>
</dbReference>
<comment type="caution">
    <text evidence="2">The sequence shown here is derived from an EMBL/GenBank/DDBJ whole genome shotgun (WGS) entry which is preliminary data.</text>
</comment>
<gene>
    <name evidence="2" type="ORF">AGERDE_LOCUS6290</name>
</gene>
<feature type="domain" description="Rhodanese" evidence="1">
    <location>
        <begin position="65"/>
        <end position="164"/>
    </location>
</feature>
<dbReference type="PANTHER" id="PTHR44086:SF10">
    <property type="entry name" value="THIOSULFATE SULFURTRANSFERASE_RHODANESE-LIKE DOMAIN-CONTAINING PROTEIN 3"/>
    <property type="match status" value="1"/>
</dbReference>
<protein>
    <submittedName>
        <fullName evidence="2">2372_t:CDS:1</fullName>
    </submittedName>
</protein>
<sequence>MFGMFKSSAVRISALSSSSRTRYFSLYFPSSSRFLDLANNVRSQYPINEITPEELRKTLSPSSSQSNNVVVIDVREKDEHLQGVIPGAIPLPRGILERDVEQKVISVDEVNKDDGKNVVVYCAGGVRSLLAAESLIRLGYKKEKVKSLSGGYGEWIQSGFKTEDYKGS</sequence>
<dbReference type="InterPro" id="IPR001763">
    <property type="entry name" value="Rhodanese-like_dom"/>
</dbReference>
<dbReference type="Gene3D" id="3.40.250.10">
    <property type="entry name" value="Rhodanese-like domain"/>
    <property type="match status" value="1"/>
</dbReference>
<reference evidence="2" key="1">
    <citation type="submission" date="2021-06" db="EMBL/GenBank/DDBJ databases">
        <authorList>
            <person name="Kallberg Y."/>
            <person name="Tangrot J."/>
            <person name="Rosling A."/>
        </authorList>
    </citation>
    <scope>NUCLEOTIDE SEQUENCE</scope>
    <source>
        <strain evidence="2">MT106</strain>
    </source>
</reference>
<dbReference type="PROSITE" id="PS50206">
    <property type="entry name" value="RHODANESE_3"/>
    <property type="match status" value="1"/>
</dbReference>
<organism evidence="2 3">
    <name type="scientific">Ambispora gerdemannii</name>
    <dbReference type="NCBI Taxonomy" id="144530"/>
    <lineage>
        <taxon>Eukaryota</taxon>
        <taxon>Fungi</taxon>
        <taxon>Fungi incertae sedis</taxon>
        <taxon>Mucoromycota</taxon>
        <taxon>Glomeromycotina</taxon>
        <taxon>Glomeromycetes</taxon>
        <taxon>Archaeosporales</taxon>
        <taxon>Ambisporaceae</taxon>
        <taxon>Ambispora</taxon>
    </lineage>
</organism>
<dbReference type="AlphaFoldDB" id="A0A9N9AUQ5"/>
<keyword evidence="3" id="KW-1185">Reference proteome</keyword>
<dbReference type="InterPro" id="IPR036873">
    <property type="entry name" value="Rhodanese-like_dom_sf"/>
</dbReference>
<dbReference type="GO" id="GO:0004792">
    <property type="term" value="F:thiosulfate-cyanide sulfurtransferase activity"/>
    <property type="evidence" value="ECO:0007669"/>
    <property type="project" value="TreeGrafter"/>
</dbReference>
<proteinExistence type="predicted"/>
<evidence type="ECO:0000313" key="2">
    <source>
        <dbReference type="EMBL" id="CAG8543197.1"/>
    </source>
</evidence>
<accession>A0A9N9AUQ5</accession>